<dbReference type="RefSeq" id="WP_344156053.1">
    <property type="nucleotide sequence ID" value="NZ_BAAANF010000017.1"/>
</dbReference>
<evidence type="ECO:0000313" key="3">
    <source>
        <dbReference type="EMBL" id="GAA1696301.1"/>
    </source>
</evidence>
<sequence>MKVSDIDSPVRADWFFDQGLRLDATPYLSGAIEARKRLESLPNTVRLDRITTDIHHAGRFSRKWVNDPEHGVPFFSSTDILEADYSYLPYIAKSAAAQAPELLIEPRWTLITRSGTVGRVAYARQDVAGFACSEHVMRVIPNESEVLPGYLNTFLRSRFGVPMILASAYGAIVQHIEPHHLVDLPVPRFDSDLEIRIHELVEASAHLRAAFQSGLERATEDFFRSVGLPDLIDYRWHDADREHGFEVTNFGPESIRALNFSPRARRIVERLAAVEHRQLGEICEGGLLGSGVRFKRIDADQQHGVQLIGQRQGFWMRPEGRWISALAAPPDIFAPEETILIASQGTLGENEVFCRALMVYGAWKEHAYTQHFLRVISGDDDVSGAYLYAFFRSEVAFRLLRSMSVGGKQQDIHAHLRRKIPIPMAAVADRERISETVRQAYRDRDQADLLEDEALALLTAAIEGAEG</sequence>
<protein>
    <submittedName>
        <fullName evidence="3">Restriction endonuclease subunit S</fullName>
    </submittedName>
</protein>
<proteinExistence type="predicted"/>
<gene>
    <name evidence="3" type="ORF">GCM10009745_47890</name>
</gene>
<dbReference type="PANTHER" id="PTHR30408">
    <property type="entry name" value="TYPE-1 RESTRICTION ENZYME ECOKI SPECIFICITY PROTEIN"/>
    <property type="match status" value="1"/>
</dbReference>
<dbReference type="PANTHER" id="PTHR30408:SF12">
    <property type="entry name" value="TYPE I RESTRICTION ENZYME MJAVIII SPECIFICITY SUBUNIT"/>
    <property type="match status" value="1"/>
</dbReference>
<comment type="caution">
    <text evidence="3">The sequence shown here is derived from an EMBL/GenBank/DDBJ whole genome shotgun (WGS) entry which is preliminary data.</text>
</comment>
<evidence type="ECO:0000256" key="2">
    <source>
        <dbReference type="ARBA" id="ARBA00023125"/>
    </source>
</evidence>
<keyword evidence="3" id="KW-0540">Nuclease</keyword>
<keyword evidence="4" id="KW-1185">Reference proteome</keyword>
<keyword evidence="3" id="KW-0378">Hydrolase</keyword>
<keyword evidence="2" id="KW-0238">DNA-binding</keyword>
<dbReference type="EMBL" id="BAAANF010000017">
    <property type="protein sequence ID" value="GAA1696301.1"/>
    <property type="molecule type" value="Genomic_DNA"/>
</dbReference>
<dbReference type="InterPro" id="IPR044946">
    <property type="entry name" value="Restrct_endonuc_typeI_TRD_sf"/>
</dbReference>
<dbReference type="SUPFAM" id="SSF116734">
    <property type="entry name" value="DNA methylase specificity domain"/>
    <property type="match status" value="2"/>
</dbReference>
<evidence type="ECO:0000313" key="4">
    <source>
        <dbReference type="Proteomes" id="UP001500280"/>
    </source>
</evidence>
<keyword evidence="3" id="KW-0255">Endonuclease</keyword>
<accession>A0ABN2HZX4</accession>
<dbReference type="CDD" id="cd17256">
    <property type="entry name" value="RMtype1_S_EcoJA65PI-TRD1-CR1_like"/>
    <property type="match status" value="1"/>
</dbReference>
<reference evidence="3 4" key="1">
    <citation type="journal article" date="2019" name="Int. J. Syst. Evol. Microbiol.">
        <title>The Global Catalogue of Microorganisms (GCM) 10K type strain sequencing project: providing services to taxonomists for standard genome sequencing and annotation.</title>
        <authorList>
            <consortium name="The Broad Institute Genomics Platform"/>
            <consortium name="The Broad Institute Genome Sequencing Center for Infectious Disease"/>
            <person name="Wu L."/>
            <person name="Ma J."/>
        </authorList>
    </citation>
    <scope>NUCLEOTIDE SEQUENCE [LARGE SCALE GENOMIC DNA]</scope>
    <source>
        <strain evidence="3 4">JCM 14307</strain>
    </source>
</reference>
<dbReference type="GO" id="GO:0004519">
    <property type="term" value="F:endonuclease activity"/>
    <property type="evidence" value="ECO:0007669"/>
    <property type="project" value="UniProtKB-KW"/>
</dbReference>
<dbReference type="InterPro" id="IPR052021">
    <property type="entry name" value="Type-I_RS_S_subunit"/>
</dbReference>
<dbReference type="Proteomes" id="UP001500280">
    <property type="component" value="Unassembled WGS sequence"/>
</dbReference>
<dbReference type="NCBIfam" id="NF047740">
    <property type="entry name" value="antiphage_MADS5"/>
    <property type="match status" value="1"/>
</dbReference>
<dbReference type="Gene3D" id="3.90.220.20">
    <property type="entry name" value="DNA methylase specificity domains"/>
    <property type="match status" value="2"/>
</dbReference>
<organism evidence="3 4">
    <name type="scientific">Kribbella yunnanensis</name>
    <dbReference type="NCBI Taxonomy" id="190194"/>
    <lineage>
        <taxon>Bacteria</taxon>
        <taxon>Bacillati</taxon>
        <taxon>Actinomycetota</taxon>
        <taxon>Actinomycetes</taxon>
        <taxon>Propionibacteriales</taxon>
        <taxon>Kribbellaceae</taxon>
        <taxon>Kribbella</taxon>
    </lineage>
</organism>
<name>A0ABN2HZX4_9ACTN</name>
<evidence type="ECO:0000256" key="1">
    <source>
        <dbReference type="ARBA" id="ARBA00022747"/>
    </source>
</evidence>
<keyword evidence="1" id="KW-0680">Restriction system</keyword>